<keyword evidence="3" id="KW-0479">Metal-binding</keyword>
<dbReference type="InterPro" id="IPR013149">
    <property type="entry name" value="ADH-like_C"/>
</dbReference>
<dbReference type="Gene3D" id="3.40.50.720">
    <property type="entry name" value="NAD(P)-binding Rossmann-like Domain"/>
    <property type="match status" value="1"/>
</dbReference>
<dbReference type="Proteomes" id="UP001498935">
    <property type="component" value="Unassembled WGS sequence"/>
</dbReference>
<keyword evidence="5" id="KW-0560">Oxidoreductase</keyword>
<dbReference type="InterPro" id="IPR036291">
    <property type="entry name" value="NAD(P)-bd_dom_sf"/>
</dbReference>
<evidence type="ECO:0000259" key="6">
    <source>
        <dbReference type="Pfam" id="PF00107"/>
    </source>
</evidence>
<proteinExistence type="inferred from homology"/>
<evidence type="ECO:0000313" key="8">
    <source>
        <dbReference type="Proteomes" id="UP001498935"/>
    </source>
</evidence>
<feature type="domain" description="Alcohol dehydrogenase-like C-terminal" evidence="6">
    <location>
        <begin position="59"/>
        <end position="175"/>
    </location>
</feature>
<dbReference type="PANTHER" id="PTHR43161:SF9">
    <property type="entry name" value="SORBITOL DEHYDROGENASE"/>
    <property type="match status" value="1"/>
</dbReference>
<accession>A0ABP9U323</accession>
<comment type="similarity">
    <text evidence="2">Belongs to the zinc-containing alcohol dehydrogenase family.</text>
</comment>
<comment type="caution">
    <text evidence="7">The sequence shown here is derived from an EMBL/GenBank/DDBJ whole genome shotgun (WGS) entry which is preliminary data.</text>
</comment>
<gene>
    <name evidence="7" type="ORF">KACC15558_30240</name>
</gene>
<dbReference type="Pfam" id="PF00107">
    <property type="entry name" value="ADH_zinc_N"/>
    <property type="match status" value="1"/>
</dbReference>
<evidence type="ECO:0000256" key="2">
    <source>
        <dbReference type="ARBA" id="ARBA00008072"/>
    </source>
</evidence>
<evidence type="ECO:0000256" key="1">
    <source>
        <dbReference type="ARBA" id="ARBA00001947"/>
    </source>
</evidence>
<sequence length="213" mass="22449">MDGGLQEFVSVPSENAHSVPDNVSDDASAMVETVSVALNGIEKAGVRLGDRVLVAGGGPVGLFVVQLCRLAGASRIGLVEPQAFRGQRGAELGAEVYSDLASAPDDQDSFIECTGIDSVRHDGFFHVRPGGRMVFIGVGSASASVPMSAVIEREVTLHGVMRYAFTWPKVVEFIASGGIDADGLVSRSLAFADARLAWSEPQNDEIKTMIRVS</sequence>
<evidence type="ECO:0000313" key="7">
    <source>
        <dbReference type="EMBL" id="GAA5341983.1"/>
    </source>
</evidence>
<organism evidence="7 8">
    <name type="scientific">Brevibacterium ammoniilyticum</name>
    <dbReference type="NCBI Taxonomy" id="1046555"/>
    <lineage>
        <taxon>Bacteria</taxon>
        <taxon>Bacillati</taxon>
        <taxon>Actinomycetota</taxon>
        <taxon>Actinomycetes</taxon>
        <taxon>Micrococcales</taxon>
        <taxon>Brevibacteriaceae</taxon>
        <taxon>Brevibacterium</taxon>
    </lineage>
</organism>
<dbReference type="PANTHER" id="PTHR43161">
    <property type="entry name" value="SORBITOL DEHYDROGENASE"/>
    <property type="match status" value="1"/>
</dbReference>
<name>A0ABP9U323_9MICO</name>
<reference evidence="7 8" key="1">
    <citation type="submission" date="2024-02" db="EMBL/GenBank/DDBJ databases">
        <title>Characterization of antibiotic resistant novel bacterial strains and their environmental applications.</title>
        <authorList>
            <person name="Manzoor S."/>
            <person name="Abbas S."/>
            <person name="Arshad M."/>
            <person name="Li W.J."/>
            <person name="Ahmed I."/>
        </authorList>
    </citation>
    <scope>NUCLEOTIDE SEQUENCE [LARGE SCALE GENOMIC DNA]</scope>
    <source>
        <strain evidence="7 8">KACC 15558</strain>
    </source>
</reference>
<dbReference type="Gene3D" id="3.90.180.10">
    <property type="entry name" value="Medium-chain alcohol dehydrogenases, catalytic domain"/>
    <property type="match status" value="1"/>
</dbReference>
<protein>
    <recommendedName>
        <fullName evidence="6">Alcohol dehydrogenase-like C-terminal domain-containing protein</fullName>
    </recommendedName>
</protein>
<keyword evidence="8" id="KW-1185">Reference proteome</keyword>
<keyword evidence="4" id="KW-0862">Zinc</keyword>
<dbReference type="EMBL" id="BAABNP010000015">
    <property type="protein sequence ID" value="GAA5341983.1"/>
    <property type="molecule type" value="Genomic_DNA"/>
</dbReference>
<evidence type="ECO:0000256" key="4">
    <source>
        <dbReference type="ARBA" id="ARBA00022833"/>
    </source>
</evidence>
<evidence type="ECO:0000256" key="5">
    <source>
        <dbReference type="ARBA" id="ARBA00023002"/>
    </source>
</evidence>
<comment type="cofactor">
    <cofactor evidence="1">
        <name>Zn(2+)</name>
        <dbReference type="ChEBI" id="CHEBI:29105"/>
    </cofactor>
</comment>
<dbReference type="SUPFAM" id="SSF51735">
    <property type="entry name" value="NAD(P)-binding Rossmann-fold domains"/>
    <property type="match status" value="1"/>
</dbReference>
<evidence type="ECO:0000256" key="3">
    <source>
        <dbReference type="ARBA" id="ARBA00022723"/>
    </source>
</evidence>